<evidence type="ECO:0000313" key="18">
    <source>
        <dbReference type="Proteomes" id="UP000018731"/>
    </source>
</evidence>
<name>V8C8Z9_9HELI</name>
<dbReference type="HOGENOM" id="CLU_009289_1_2_7"/>
<keyword evidence="11 14" id="KW-1133">Transmembrane helix</keyword>
<dbReference type="Pfam" id="PF03717">
    <property type="entry name" value="PBP_dimer"/>
    <property type="match status" value="1"/>
</dbReference>
<evidence type="ECO:0000256" key="13">
    <source>
        <dbReference type="ARBA" id="ARBA00023316"/>
    </source>
</evidence>
<evidence type="ECO:0000256" key="2">
    <source>
        <dbReference type="ARBA" id="ARBA00004236"/>
    </source>
</evidence>
<dbReference type="PANTHER" id="PTHR30627">
    <property type="entry name" value="PEPTIDOGLYCAN D,D-TRANSPEPTIDASE"/>
    <property type="match status" value="1"/>
</dbReference>
<gene>
    <name evidence="17" type="ORF">HMPREF2086_01265</name>
</gene>
<sequence>MKNIPLPFRITFIVFGLVWILLILKLSIISIVRYDHYAEVARRNMFKQEVLVPARGLILDRQGEPLAVNDLFFGVFLKPLLREDELQSAIKKIAENLQGVDIETLAETYNKQNSAYNHEPIKVIDYVSYDEMQAVYALLNQQENISVKPIFKRYYPNRELASHIIGYVGAADKNDVFLDPISKHTGIIGKEGIERQYNTVLQGQLGSRSSIVNAFNQKVSKAEETLPQVQNDITLTIDARLQRAIDEEYGFGEKNGSAIVMDVHSGEILAAGSYPEYDLNDFVGGISSIKWNALRDNPHKPLINRFINGQYPPGSVIKMGIAMSILEYGNVDENTKIATPYSITIGNHHFRDWKAGGHGSADTFKAIRESVDVYFYKLSQVVGIERMGQVLAQMGFGQKSGLDFPGESSGILPTPYWKAQRHGAAWYAGDTVQTSIGQGYFLTTPMQIVRYTALIASGKLPTPHFIKQQNANQQSAANITFESKDVLNDFQKGKLWVLQKGMVEACNVPGGTGYMRLLAAKAKIGCKTGTAQVTAIAQDVKTRIKESELDYFRRSHGWMTGFVPAENPKYAVTILVEHGQSGGNAGPIMVRIVNELLKLGYISR</sequence>
<dbReference type="InterPro" id="IPR001460">
    <property type="entry name" value="PCN-bd_Tpept"/>
</dbReference>
<keyword evidence="4" id="KW-0997">Cell inner membrane</keyword>
<proteinExistence type="predicted"/>
<dbReference type="GO" id="GO:0009252">
    <property type="term" value="P:peptidoglycan biosynthetic process"/>
    <property type="evidence" value="ECO:0007669"/>
    <property type="project" value="UniProtKB-KW"/>
</dbReference>
<dbReference type="GO" id="GO:0006508">
    <property type="term" value="P:proteolysis"/>
    <property type="evidence" value="ECO:0007669"/>
    <property type="project" value="UniProtKB-KW"/>
</dbReference>
<keyword evidence="13" id="KW-0961">Cell wall biogenesis/degradation</keyword>
<organism evidence="17 18">
    <name type="scientific">Helicobacter macacae MIT 99-5501</name>
    <dbReference type="NCBI Taxonomy" id="1357400"/>
    <lineage>
        <taxon>Bacteria</taxon>
        <taxon>Pseudomonadati</taxon>
        <taxon>Campylobacterota</taxon>
        <taxon>Epsilonproteobacteria</taxon>
        <taxon>Campylobacterales</taxon>
        <taxon>Helicobacteraceae</taxon>
        <taxon>Helicobacter</taxon>
    </lineage>
</organism>
<comment type="subcellular location">
    <subcellularLocation>
        <location evidence="2">Cell membrane</location>
    </subcellularLocation>
    <subcellularLocation>
        <location evidence="1">Membrane</location>
        <topology evidence="1">Single-pass membrane protein</topology>
    </subcellularLocation>
</comment>
<evidence type="ECO:0000256" key="6">
    <source>
        <dbReference type="ARBA" id="ARBA00022670"/>
    </source>
</evidence>
<dbReference type="NCBIfam" id="TIGR03423">
    <property type="entry name" value="pbp2_mrdA"/>
    <property type="match status" value="1"/>
</dbReference>
<evidence type="ECO:0000256" key="9">
    <source>
        <dbReference type="ARBA" id="ARBA00022960"/>
    </source>
</evidence>
<dbReference type="Gene3D" id="3.30.1390.30">
    <property type="entry name" value="Penicillin-binding protein 2a, domain 3"/>
    <property type="match status" value="1"/>
</dbReference>
<dbReference type="InterPro" id="IPR012338">
    <property type="entry name" value="Beta-lactam/transpept-like"/>
</dbReference>
<evidence type="ECO:0000256" key="7">
    <source>
        <dbReference type="ARBA" id="ARBA00022692"/>
    </source>
</evidence>
<feature type="domain" description="Penicillin-binding protein transpeptidase" evidence="15">
    <location>
        <begin position="256"/>
        <end position="592"/>
    </location>
</feature>
<dbReference type="GO" id="GO:0008658">
    <property type="term" value="F:penicillin binding"/>
    <property type="evidence" value="ECO:0007669"/>
    <property type="project" value="InterPro"/>
</dbReference>
<dbReference type="GO" id="GO:0071972">
    <property type="term" value="F:peptidoglycan L,D-transpeptidase activity"/>
    <property type="evidence" value="ECO:0007669"/>
    <property type="project" value="TreeGrafter"/>
</dbReference>
<dbReference type="PATRIC" id="fig|1357400.3.peg.1697"/>
<dbReference type="FunFam" id="3.40.710.10:FF:000024">
    <property type="entry name" value="Penicillin-binding protein 2"/>
    <property type="match status" value="1"/>
</dbReference>
<dbReference type="Pfam" id="PF00905">
    <property type="entry name" value="Transpeptidase"/>
    <property type="match status" value="1"/>
</dbReference>
<dbReference type="PANTHER" id="PTHR30627:SF2">
    <property type="entry name" value="PEPTIDOGLYCAN D,D-TRANSPEPTIDASE MRDA"/>
    <property type="match status" value="1"/>
</dbReference>
<dbReference type="Proteomes" id="UP000018731">
    <property type="component" value="Unassembled WGS sequence"/>
</dbReference>
<evidence type="ECO:0000256" key="14">
    <source>
        <dbReference type="SAM" id="Phobius"/>
    </source>
</evidence>
<evidence type="ECO:0000256" key="12">
    <source>
        <dbReference type="ARBA" id="ARBA00023136"/>
    </source>
</evidence>
<dbReference type="InterPro" id="IPR005311">
    <property type="entry name" value="PBP_dimer"/>
</dbReference>
<dbReference type="OrthoDB" id="9766847at2"/>
<dbReference type="EMBL" id="AZJI01000005">
    <property type="protein sequence ID" value="ETD23460.1"/>
    <property type="molecule type" value="Genomic_DNA"/>
</dbReference>
<accession>V8C8Z9</accession>
<dbReference type="InterPro" id="IPR017790">
    <property type="entry name" value="Penicillin-binding_protein_2"/>
</dbReference>
<dbReference type="SUPFAM" id="SSF56519">
    <property type="entry name" value="Penicillin binding protein dimerisation domain"/>
    <property type="match status" value="1"/>
</dbReference>
<feature type="domain" description="Penicillin-binding protein dimerisation" evidence="16">
    <location>
        <begin position="52"/>
        <end position="220"/>
    </location>
</feature>
<evidence type="ECO:0000256" key="8">
    <source>
        <dbReference type="ARBA" id="ARBA00022801"/>
    </source>
</evidence>
<evidence type="ECO:0000256" key="11">
    <source>
        <dbReference type="ARBA" id="ARBA00022989"/>
    </source>
</evidence>
<keyword evidence="5" id="KW-0121">Carboxypeptidase</keyword>
<keyword evidence="12 14" id="KW-0472">Membrane</keyword>
<feature type="transmembrane region" description="Helical" evidence="14">
    <location>
        <begin position="12"/>
        <end position="34"/>
    </location>
</feature>
<protein>
    <submittedName>
        <fullName evidence="17">Penicillin-binding protein 2</fullName>
    </submittedName>
</protein>
<dbReference type="SUPFAM" id="SSF56601">
    <property type="entry name" value="beta-lactamase/transpeptidase-like"/>
    <property type="match status" value="1"/>
</dbReference>
<evidence type="ECO:0000259" key="15">
    <source>
        <dbReference type="Pfam" id="PF00905"/>
    </source>
</evidence>
<keyword evidence="8" id="KW-0378">Hydrolase</keyword>
<evidence type="ECO:0000256" key="10">
    <source>
        <dbReference type="ARBA" id="ARBA00022984"/>
    </source>
</evidence>
<evidence type="ECO:0000256" key="1">
    <source>
        <dbReference type="ARBA" id="ARBA00004167"/>
    </source>
</evidence>
<dbReference type="GO" id="GO:0071555">
    <property type="term" value="P:cell wall organization"/>
    <property type="evidence" value="ECO:0007669"/>
    <property type="project" value="UniProtKB-KW"/>
</dbReference>
<dbReference type="GO" id="GO:0005886">
    <property type="term" value="C:plasma membrane"/>
    <property type="evidence" value="ECO:0007669"/>
    <property type="project" value="UniProtKB-SubCell"/>
</dbReference>
<evidence type="ECO:0000259" key="16">
    <source>
        <dbReference type="Pfam" id="PF03717"/>
    </source>
</evidence>
<keyword evidence="9" id="KW-0133">Cell shape</keyword>
<dbReference type="AlphaFoldDB" id="V8C8Z9"/>
<evidence type="ECO:0000256" key="3">
    <source>
        <dbReference type="ARBA" id="ARBA00022475"/>
    </source>
</evidence>
<dbReference type="InterPro" id="IPR050515">
    <property type="entry name" value="Beta-lactam/transpept"/>
</dbReference>
<dbReference type="eggNOG" id="COG0768">
    <property type="taxonomic scope" value="Bacteria"/>
</dbReference>
<dbReference type="Gene3D" id="3.40.710.10">
    <property type="entry name" value="DD-peptidase/beta-lactamase superfamily"/>
    <property type="match status" value="1"/>
</dbReference>
<dbReference type="InterPro" id="IPR036138">
    <property type="entry name" value="PBP_dimer_sf"/>
</dbReference>
<dbReference type="GO" id="GO:0009002">
    <property type="term" value="F:serine-type D-Ala-D-Ala carboxypeptidase activity"/>
    <property type="evidence" value="ECO:0007669"/>
    <property type="project" value="InterPro"/>
</dbReference>
<comment type="caution">
    <text evidence="17">The sequence shown here is derived from an EMBL/GenBank/DDBJ whole genome shotgun (WGS) entry which is preliminary data.</text>
</comment>
<evidence type="ECO:0000256" key="5">
    <source>
        <dbReference type="ARBA" id="ARBA00022645"/>
    </source>
</evidence>
<reference evidence="17 18" key="1">
    <citation type="journal article" date="2014" name="Genome Announc.">
        <title>Draft genome sequences of six enterohepatic helicobacter species isolated from humans and one from rhesus macaques.</title>
        <authorList>
            <person name="Shen Z."/>
            <person name="Sheh A."/>
            <person name="Young S.K."/>
            <person name="Abouelliel A."/>
            <person name="Ward D.V."/>
            <person name="Earl A.M."/>
            <person name="Fox J.G."/>
        </authorList>
    </citation>
    <scope>NUCLEOTIDE SEQUENCE [LARGE SCALE GENOMIC DNA]</scope>
    <source>
        <strain evidence="17 18">MIT 99-5501</strain>
    </source>
</reference>
<dbReference type="GO" id="GO:0008360">
    <property type="term" value="P:regulation of cell shape"/>
    <property type="evidence" value="ECO:0007669"/>
    <property type="project" value="UniProtKB-KW"/>
</dbReference>
<dbReference type="RefSeq" id="WP_023928007.1">
    <property type="nucleotide sequence ID" value="NZ_KI669454.1"/>
</dbReference>
<keyword evidence="7 14" id="KW-0812">Transmembrane</keyword>
<evidence type="ECO:0000313" key="17">
    <source>
        <dbReference type="EMBL" id="ETD23460.1"/>
    </source>
</evidence>
<dbReference type="STRING" id="1357400.HMPREF2086_01265"/>
<evidence type="ECO:0000256" key="4">
    <source>
        <dbReference type="ARBA" id="ARBA00022519"/>
    </source>
</evidence>
<keyword evidence="6" id="KW-0645">Protease</keyword>
<keyword evidence="10" id="KW-0573">Peptidoglycan synthesis</keyword>
<dbReference type="Gene3D" id="3.90.1310.10">
    <property type="entry name" value="Penicillin-binding protein 2a (Domain 2)"/>
    <property type="match status" value="1"/>
</dbReference>
<keyword evidence="18" id="KW-1185">Reference proteome</keyword>
<keyword evidence="3" id="KW-1003">Cell membrane</keyword>